<keyword evidence="3" id="KW-1185">Reference proteome</keyword>
<protein>
    <recommendedName>
        <fullName evidence="1">SPOR domain-containing protein</fullName>
    </recommendedName>
</protein>
<dbReference type="InterPro" id="IPR018711">
    <property type="entry name" value="NAGPA"/>
</dbReference>
<evidence type="ECO:0000313" key="3">
    <source>
        <dbReference type="Proteomes" id="UP000215059"/>
    </source>
</evidence>
<dbReference type="EMBL" id="NOII01000011">
    <property type="protein sequence ID" value="OYD56513.1"/>
    <property type="molecule type" value="Genomic_DNA"/>
</dbReference>
<dbReference type="OrthoDB" id="9809781at2"/>
<organism evidence="2 3">
    <name type="scientific">Fictibacillus aquaticus</name>
    <dbReference type="NCBI Taxonomy" id="2021314"/>
    <lineage>
        <taxon>Bacteria</taxon>
        <taxon>Bacillati</taxon>
        <taxon>Bacillota</taxon>
        <taxon>Bacilli</taxon>
        <taxon>Bacillales</taxon>
        <taxon>Fictibacillaceae</taxon>
        <taxon>Fictibacillus</taxon>
    </lineage>
</organism>
<comment type="caution">
    <text evidence="2">The sequence shown here is derived from an EMBL/GenBank/DDBJ whole genome shotgun (WGS) entry which is preliminary data.</text>
</comment>
<dbReference type="SUPFAM" id="SSF110997">
    <property type="entry name" value="Sporulation related repeat"/>
    <property type="match status" value="1"/>
</dbReference>
<dbReference type="Proteomes" id="UP000215059">
    <property type="component" value="Unassembled WGS sequence"/>
</dbReference>
<accession>A0A235F5Y8</accession>
<evidence type="ECO:0000313" key="2">
    <source>
        <dbReference type="EMBL" id="OYD56513.1"/>
    </source>
</evidence>
<gene>
    <name evidence="2" type="ORF">CGZ90_15995</name>
</gene>
<dbReference type="Pfam" id="PF09992">
    <property type="entry name" value="NAGPA"/>
    <property type="match status" value="1"/>
</dbReference>
<sequence length="524" mass="55891">MNFTLNKSIIAVTAVMTLLGSAPIIPQSISSTASANENSASPFSKPMMLNSSELQPGLKHKEVVYGKPDDSAGYLINIDFSPKKADAEKLQNGLEQKGYKTVIITIRERPQDDNAAGALGYMVRTDTFETEQEAADQQKKLNEDGYADARAIHSSETGDPVSGPWKAHVLEIDPKVFNGKVTPSLATKVIPGKEKLTEMSARSQALAAVNGGYFVMGPADGTEGDLAGISMINGRLESEAVNGRSSFILNKNNKASIESLETKQSIRSANGSTKSVDGINRTPGLIRGCGGIDDTETTAPKHDFTCTDNSELIKFTSAYGDTTPTGEGAEAVIDSKGQVINVYNSRGNKIPPDAIVIAGTGDSAEWIKKNLVTGSKVKTKENVTKEKTPLEITRDTSIINGGPRLLDEGAVRIPAKAEGFHHDDNPEFFYQFGVRRHPRTMAGIKPDGTLLFVTIDGRKPGHSIGANFREAAEIMKSLGAVDAVNLDGGGSTTMTVNQKLINSPSDKTGERPIGDAILMLPAKK</sequence>
<proteinExistence type="predicted"/>
<evidence type="ECO:0000259" key="1">
    <source>
        <dbReference type="PROSITE" id="PS51724"/>
    </source>
</evidence>
<dbReference type="AlphaFoldDB" id="A0A235F5Y8"/>
<dbReference type="InterPro" id="IPR036680">
    <property type="entry name" value="SPOR-like_sf"/>
</dbReference>
<dbReference type="Gene3D" id="3.30.70.1070">
    <property type="entry name" value="Sporulation related repeat"/>
    <property type="match status" value="1"/>
</dbReference>
<dbReference type="InterPro" id="IPR007730">
    <property type="entry name" value="SPOR-like_dom"/>
</dbReference>
<dbReference type="RefSeq" id="WP_094253529.1">
    <property type="nucleotide sequence ID" value="NZ_JBHLXL010000002.1"/>
</dbReference>
<dbReference type="PROSITE" id="PS51724">
    <property type="entry name" value="SPOR"/>
    <property type="match status" value="1"/>
</dbReference>
<dbReference type="PANTHER" id="PTHR40446">
    <property type="entry name" value="N-ACETYLGLUCOSAMINE-1-PHOSPHODIESTER ALPHA-N-ACETYLGLUCOSAMINIDASE"/>
    <property type="match status" value="1"/>
</dbReference>
<dbReference type="GO" id="GO:0042834">
    <property type="term" value="F:peptidoglycan binding"/>
    <property type="evidence" value="ECO:0007669"/>
    <property type="project" value="InterPro"/>
</dbReference>
<name>A0A235F5Y8_9BACL</name>
<dbReference type="PANTHER" id="PTHR40446:SF2">
    <property type="entry name" value="N-ACETYLGLUCOSAMINE-1-PHOSPHODIESTER ALPHA-N-ACETYLGLUCOSAMINIDASE"/>
    <property type="match status" value="1"/>
</dbReference>
<reference evidence="2 3" key="1">
    <citation type="submission" date="2017-07" db="EMBL/GenBank/DDBJ databases">
        <title>Fictibacillus sp. nov. GDSW-R2A3 Genome sequencing and assembly.</title>
        <authorList>
            <person name="Mayilraj S."/>
        </authorList>
    </citation>
    <scope>NUCLEOTIDE SEQUENCE [LARGE SCALE GENOMIC DNA]</scope>
    <source>
        <strain evidence="2 3">GDSW-R2A3</strain>
    </source>
</reference>
<feature type="domain" description="SPOR" evidence="1">
    <location>
        <begin position="68"/>
        <end position="154"/>
    </location>
</feature>